<protein>
    <submittedName>
        <fullName evidence="2 3">General transcription factor II-I repeat domain-containing protein 2-like</fullName>
    </submittedName>
</protein>
<dbReference type="PANTHER" id="PTHR45913">
    <property type="entry name" value="EPM2A-INTERACTING PROTEIN 1"/>
    <property type="match status" value="1"/>
</dbReference>
<dbReference type="PANTHER" id="PTHR45913:SF11">
    <property type="entry name" value="EPM2A-INTERACTING PROTEIN 1"/>
    <property type="match status" value="1"/>
</dbReference>
<proteinExistence type="predicted"/>
<sequence length="252" mass="29451">MIGSKKGLVGKLNEKIGKKINNFHCIIHLEVSCGKTIDLDYVIKRIASVVNFIGARGLNHRQFASLLNENDSEYEDLPYYTKVRWSLCHKFLQDLAFLVDITKPLNLNIILQGKNKLVTTMFNNVGAFQTKLLLWECQIEQENLVHFETCKSMKLQDPNFMFSSYSKNINNIKQDFEVRFQDFKKCEPKFNLFISPFNFDIEKVEEDLQMELIELQCDSVLKQQFTDVGVPKFYLFLPPHKFPKMIQFACQI</sequence>
<name>A0ABM4B943_HYDVU</name>
<reference evidence="1 2" key="1">
    <citation type="submission" date="2025-05" db="UniProtKB">
        <authorList>
            <consortium name="RefSeq"/>
        </authorList>
    </citation>
    <scope>NUCLEOTIDE SEQUENCE [LARGE SCALE GENOMIC DNA]</scope>
</reference>
<keyword evidence="1" id="KW-1185">Reference proteome</keyword>
<gene>
    <name evidence="3" type="primary">LOC136075881</name>
    <name evidence="2" type="synonym">LOC136075879</name>
</gene>
<dbReference type="RefSeq" id="XP_065645391.1">
    <property type="nucleotide sequence ID" value="XM_065789319.1"/>
</dbReference>
<evidence type="ECO:0000313" key="2">
    <source>
        <dbReference type="RefSeq" id="XP_065645391.1"/>
    </source>
</evidence>
<dbReference type="RefSeq" id="XP_065645393.1">
    <property type="nucleotide sequence ID" value="XM_065789321.1"/>
</dbReference>
<dbReference type="Proteomes" id="UP001652625">
    <property type="component" value="Chromosome 02"/>
</dbReference>
<accession>A0ABM4B943</accession>
<evidence type="ECO:0000313" key="1">
    <source>
        <dbReference type="Proteomes" id="UP001652625"/>
    </source>
</evidence>
<organism evidence="1 3">
    <name type="scientific">Hydra vulgaris</name>
    <name type="common">Hydra</name>
    <name type="synonym">Hydra attenuata</name>
    <dbReference type="NCBI Taxonomy" id="6087"/>
    <lineage>
        <taxon>Eukaryota</taxon>
        <taxon>Metazoa</taxon>
        <taxon>Cnidaria</taxon>
        <taxon>Hydrozoa</taxon>
        <taxon>Hydroidolina</taxon>
        <taxon>Anthoathecata</taxon>
        <taxon>Aplanulata</taxon>
        <taxon>Hydridae</taxon>
        <taxon>Hydra</taxon>
    </lineage>
</organism>
<dbReference type="GeneID" id="136075881"/>
<evidence type="ECO:0000313" key="3">
    <source>
        <dbReference type="RefSeq" id="XP_065645393.1"/>
    </source>
</evidence>